<dbReference type="InterPro" id="IPR008271">
    <property type="entry name" value="Ser/Thr_kinase_AS"/>
</dbReference>
<name>A0A074RWQ7_9AGAM</name>
<evidence type="ECO:0000259" key="1">
    <source>
        <dbReference type="PROSITE" id="PS50011"/>
    </source>
</evidence>
<dbReference type="GO" id="GO:0005634">
    <property type="term" value="C:nucleus"/>
    <property type="evidence" value="ECO:0007669"/>
    <property type="project" value="TreeGrafter"/>
</dbReference>
<keyword evidence="2" id="KW-0418">Kinase</keyword>
<dbReference type="STRING" id="1423351.A0A074RWQ7"/>
<reference evidence="2 3" key="1">
    <citation type="submission" date="2013-12" db="EMBL/GenBank/DDBJ databases">
        <authorList>
            <person name="Cubeta M."/>
            <person name="Pakala S."/>
            <person name="Fedorova N."/>
            <person name="Thomas E."/>
            <person name="Dean R."/>
            <person name="Jabaji S."/>
            <person name="Neate S."/>
            <person name="Toda T."/>
            <person name="Tavantzis S."/>
            <person name="Vilgalys R."/>
            <person name="Bharathan N."/>
            <person name="Pakala S."/>
            <person name="Losada L.S."/>
            <person name="Zafar N."/>
            <person name="Nierman W."/>
        </authorList>
    </citation>
    <scope>NUCLEOTIDE SEQUENCE [LARGE SCALE GENOMIC DNA]</scope>
    <source>
        <strain evidence="2 3">123E</strain>
    </source>
</reference>
<dbReference type="GO" id="GO:0044773">
    <property type="term" value="P:mitotic DNA damage checkpoint signaling"/>
    <property type="evidence" value="ECO:0007669"/>
    <property type="project" value="TreeGrafter"/>
</dbReference>
<organism evidence="2 3">
    <name type="scientific">Rhizoctonia solani 123E</name>
    <dbReference type="NCBI Taxonomy" id="1423351"/>
    <lineage>
        <taxon>Eukaryota</taxon>
        <taxon>Fungi</taxon>
        <taxon>Dikarya</taxon>
        <taxon>Basidiomycota</taxon>
        <taxon>Agaricomycotina</taxon>
        <taxon>Agaricomycetes</taxon>
        <taxon>Cantharellales</taxon>
        <taxon>Ceratobasidiaceae</taxon>
        <taxon>Rhizoctonia</taxon>
    </lineage>
</organism>
<dbReference type="Gene3D" id="1.10.510.10">
    <property type="entry name" value="Transferase(Phosphotransferase) domain 1"/>
    <property type="match status" value="1"/>
</dbReference>
<dbReference type="PROSITE" id="PS50011">
    <property type="entry name" value="PROTEIN_KINASE_DOM"/>
    <property type="match status" value="1"/>
</dbReference>
<dbReference type="PROSITE" id="PS00108">
    <property type="entry name" value="PROTEIN_KINASE_ST"/>
    <property type="match status" value="1"/>
</dbReference>
<keyword evidence="2" id="KW-0808">Transferase</keyword>
<dbReference type="SMART" id="SM00220">
    <property type="entry name" value="S_TKc"/>
    <property type="match status" value="1"/>
</dbReference>
<gene>
    <name evidence="2" type="ORF">V565_059670</name>
</gene>
<sequence length="515" mass="57919">MQNPHRSAVLDTKPIHSALAGSKSMPSWLPDTNLSDLSLLEDDSCGIPIDNGYVLEGPARLLFVRFLGAGAFGYVFLAKNLDWVEPPLVSTEDVERSPLPESQLSHLEATCGAPVSSFSYSPPSIATESEGTSFSTLNAPFPAHPYYAVKCLDNNATTHEQRQREIQNHLVVQGHESIVKLYATIYEDGWTFLILEYVDGEDMRRSMVRQNIYATCDVRLGEVFGQVVDAVQYCHRKGVYHRDLKPENIMCRNGGLKVALGDFGLSTTTRMSSTFGCGSTFYMSPECAGQGYLAHGLPPGRWEPQPFDTAKNDVWCLGVVLFNMICGLTPWEKARESDVEFMHYLRHPLHLRQSLPISWRAFSLFLRIFDPNPETRITLDALKDELRNIDTFRMTPWEIEASTPGIRHAAEAWLPNTPRQRSRWTRYETYPEHLDPPRARVRSHSTLTRTCESLGSEDIVPCLDPCTEDETNPESVLVTPEALVGEPVQDEECIPELDLADGLYAWSTEFKARDS</sequence>
<keyword evidence="3" id="KW-1185">Reference proteome</keyword>
<evidence type="ECO:0000313" key="3">
    <source>
        <dbReference type="Proteomes" id="UP000027456"/>
    </source>
</evidence>
<dbReference type="Proteomes" id="UP000027456">
    <property type="component" value="Unassembled WGS sequence"/>
</dbReference>
<dbReference type="Pfam" id="PF00069">
    <property type="entry name" value="Pkinase"/>
    <property type="match status" value="1"/>
</dbReference>
<feature type="domain" description="Protein kinase" evidence="1">
    <location>
        <begin position="61"/>
        <end position="393"/>
    </location>
</feature>
<dbReference type="EMBL" id="AZST01000160">
    <property type="protein sequence ID" value="KEP51551.1"/>
    <property type="molecule type" value="Genomic_DNA"/>
</dbReference>
<dbReference type="GO" id="GO:0005524">
    <property type="term" value="F:ATP binding"/>
    <property type="evidence" value="ECO:0007669"/>
    <property type="project" value="InterPro"/>
</dbReference>
<dbReference type="PANTHER" id="PTHR44167">
    <property type="entry name" value="OVARIAN-SPECIFIC SERINE/THREONINE-PROTEIN KINASE LOK-RELATED"/>
    <property type="match status" value="1"/>
</dbReference>
<protein>
    <submittedName>
        <fullName evidence="2">Kinase domain protein</fullName>
    </submittedName>
</protein>
<comment type="caution">
    <text evidence="2">The sequence shown here is derived from an EMBL/GenBank/DDBJ whole genome shotgun (WGS) entry which is preliminary data.</text>
</comment>
<dbReference type="SUPFAM" id="SSF56112">
    <property type="entry name" value="Protein kinase-like (PK-like)"/>
    <property type="match status" value="1"/>
</dbReference>
<dbReference type="InterPro" id="IPR011009">
    <property type="entry name" value="Kinase-like_dom_sf"/>
</dbReference>
<dbReference type="HOGENOM" id="CLU_529074_0_0_1"/>
<dbReference type="InterPro" id="IPR000719">
    <property type="entry name" value="Prot_kinase_dom"/>
</dbReference>
<dbReference type="AlphaFoldDB" id="A0A074RWQ7"/>
<evidence type="ECO:0000313" key="2">
    <source>
        <dbReference type="EMBL" id="KEP51551.1"/>
    </source>
</evidence>
<dbReference type="PANTHER" id="PTHR44167:SF30">
    <property type="entry name" value="PHOSPHORYLASE KINASE"/>
    <property type="match status" value="1"/>
</dbReference>
<proteinExistence type="predicted"/>
<dbReference type="OrthoDB" id="541276at2759"/>
<accession>A0A074RWQ7</accession>
<dbReference type="GO" id="GO:0004674">
    <property type="term" value="F:protein serine/threonine kinase activity"/>
    <property type="evidence" value="ECO:0007669"/>
    <property type="project" value="TreeGrafter"/>
</dbReference>